<dbReference type="Proteomes" id="UP000828083">
    <property type="component" value="Segment"/>
</dbReference>
<evidence type="ECO:0000313" key="1">
    <source>
        <dbReference type="EMBL" id="QWM91463.1"/>
    </source>
</evidence>
<gene>
    <name evidence="1" type="primary">gp_78137</name>
</gene>
<sequence length="121" mass="13625">MEDKVLETVVNGLEYTPLQDILVKPLAPIMLKKEVTEAVGTGEKDVDGYEKFDTKTEVKEVESEWRTGIVLAIGSNLDSTLLKFEVGDTIVFNKKFAKDFDLFKDSMLVKSYDCVAKKVKK</sequence>
<dbReference type="RefSeq" id="YP_010510403.1">
    <property type="nucleotide sequence ID" value="NC_067218.1"/>
</dbReference>
<evidence type="ECO:0000313" key="2">
    <source>
        <dbReference type="Proteomes" id="UP000828083"/>
    </source>
</evidence>
<dbReference type="GeneID" id="75687922"/>
<reference evidence="1 2" key="1">
    <citation type="submission" date="2021-04" db="EMBL/GenBank/DDBJ databases">
        <authorList>
            <person name="Shkoporov A.N."/>
            <person name="Stockdale S.R."/>
            <person name="Guerin E."/>
            <person name="Ross R.P."/>
            <person name="Hill C."/>
        </authorList>
    </citation>
    <scope>NUCLEOTIDE SEQUENCE [LARGE SCALE GENOMIC DNA]</scope>
    <source>
        <strain evidence="2">cr23_1</strain>
    </source>
</reference>
<accession>A0AAE7S1W4</accession>
<protein>
    <submittedName>
        <fullName evidence="1">Chaperonin</fullName>
    </submittedName>
</protein>
<dbReference type="KEGG" id="vg:75687922"/>
<name>A0AAE7S1W4_9CAUD</name>
<organism evidence="1 2">
    <name type="scientific">uncultured phage cr23_1</name>
    <dbReference type="NCBI Taxonomy" id="2986419"/>
    <lineage>
        <taxon>Viruses</taxon>
        <taxon>Duplodnaviria</taxon>
        <taxon>Heunggongvirae</taxon>
        <taxon>Uroviricota</taxon>
        <taxon>Caudoviricetes</taxon>
        <taxon>Crassvirales</taxon>
        <taxon>Suoliviridae</taxon>
        <taxon>Uncouvirinae</taxon>
        <taxon>Aurodevirus</taxon>
        <taxon>Aurodevirus hiberniae</taxon>
    </lineage>
</organism>
<proteinExistence type="predicted"/>
<dbReference type="EMBL" id="MZ130500">
    <property type="protein sequence ID" value="QWM91463.1"/>
    <property type="molecule type" value="Genomic_DNA"/>
</dbReference>
<keyword evidence="2" id="KW-1185">Reference proteome</keyword>